<dbReference type="Proteomes" id="UP000005110">
    <property type="component" value="Chromosome"/>
</dbReference>
<accession>I9KRL7</accession>
<evidence type="ECO:0000313" key="1">
    <source>
        <dbReference type="EMBL" id="EIV99538.1"/>
    </source>
</evidence>
<protein>
    <submittedName>
        <fullName evidence="1">Uncharacterized protein</fullName>
    </submittedName>
</protein>
<dbReference type="AlphaFoldDB" id="I9KRL7"/>
<sequence length="229" mass="26646">MSGRKIVSINKGKENGENFFKAIQFMISTDRENIWVYTDEDVKGWYKSLEYDRKYAMHVTVELIGYKDEEVDEGKGVKIGEIYGTYLVPQLYLEECSFIELCDCISGDLLEVAENIVDKNGCIKDSICDFDDGLFYIDRFYIKPEYRRKGIGSFAIEFLPYILEYTLNVSIGALTIIPNAGKDDYFENQKETKKLVEFANKHGFKKIRNSNVMYKKIFKDNFFGEEELL</sequence>
<dbReference type="EMBL" id="CM001486">
    <property type="protein sequence ID" value="EIV99538.1"/>
    <property type="molecule type" value="Genomic_DNA"/>
</dbReference>
<name>I9KRL7_9THEO</name>
<dbReference type="HOGENOM" id="CLU_1265762_0_0_9"/>
<dbReference type="PATRIC" id="fig|880478.3.peg.1670"/>
<proteinExistence type="predicted"/>
<dbReference type="RefSeq" id="WP_006569438.1">
    <property type="nucleotide sequence ID" value="NZ_CM001486.1"/>
</dbReference>
<dbReference type="SUPFAM" id="SSF55729">
    <property type="entry name" value="Acyl-CoA N-acyltransferases (Nat)"/>
    <property type="match status" value="1"/>
</dbReference>
<dbReference type="InterPro" id="IPR016181">
    <property type="entry name" value="Acyl_CoA_acyltransferase"/>
</dbReference>
<gene>
    <name evidence="1" type="ORF">ThesiDRAFT1_0519</name>
</gene>
<dbReference type="CDD" id="cd04301">
    <property type="entry name" value="NAT_SF"/>
    <property type="match status" value="1"/>
</dbReference>
<reference evidence="1 2" key="1">
    <citation type="submission" date="2012-02" db="EMBL/GenBank/DDBJ databases">
        <title>Improved High-Quality Draft sequence of Thermoanaerobacter siderophilus SR4.</title>
        <authorList>
            <consortium name="US DOE Joint Genome Institute"/>
            <person name="Lucas S."/>
            <person name="Han J."/>
            <person name="Lapidus A."/>
            <person name="Cheng J.-F."/>
            <person name="Goodwin L."/>
            <person name="Pitluck S."/>
            <person name="Peters L."/>
            <person name="Detter J.C."/>
            <person name="Han C."/>
            <person name="Tapia R."/>
            <person name="Land M."/>
            <person name="Hauser L."/>
            <person name="Kyrpides N."/>
            <person name="Ivanova N."/>
            <person name="Pagani I."/>
            <person name="Hemme C."/>
            <person name="Woyke T."/>
        </authorList>
    </citation>
    <scope>NUCLEOTIDE SEQUENCE [LARGE SCALE GENOMIC DNA]</scope>
    <source>
        <strain evidence="1 2">SR4</strain>
    </source>
</reference>
<organism evidence="1 2">
    <name type="scientific">Thermoanaerobacter siderophilus SR4</name>
    <dbReference type="NCBI Taxonomy" id="880478"/>
    <lineage>
        <taxon>Bacteria</taxon>
        <taxon>Bacillati</taxon>
        <taxon>Bacillota</taxon>
        <taxon>Clostridia</taxon>
        <taxon>Thermoanaerobacterales</taxon>
        <taxon>Thermoanaerobacteraceae</taxon>
        <taxon>Thermoanaerobacter</taxon>
    </lineage>
</organism>
<evidence type="ECO:0000313" key="2">
    <source>
        <dbReference type="Proteomes" id="UP000005110"/>
    </source>
</evidence>
<keyword evidence="2" id="KW-1185">Reference proteome</keyword>
<dbReference type="Gene3D" id="3.40.630.30">
    <property type="match status" value="1"/>
</dbReference>